<dbReference type="Pfam" id="PF11951">
    <property type="entry name" value="Fungal_trans_2"/>
    <property type="match status" value="1"/>
</dbReference>
<dbReference type="OrthoDB" id="3469225at2759"/>
<evidence type="ECO:0008006" key="3">
    <source>
        <dbReference type="Google" id="ProtNLM"/>
    </source>
</evidence>
<accession>V9DGU1</accession>
<reference evidence="1 2" key="1">
    <citation type="submission" date="2013-03" db="EMBL/GenBank/DDBJ databases">
        <title>The Genome Sequence of Cladophialophora carrionii CBS 160.54.</title>
        <authorList>
            <consortium name="The Broad Institute Genomics Platform"/>
            <person name="Cuomo C."/>
            <person name="de Hoog S."/>
            <person name="Gorbushina A."/>
            <person name="Walker B."/>
            <person name="Young S.K."/>
            <person name="Zeng Q."/>
            <person name="Gargeya S."/>
            <person name="Fitzgerald M."/>
            <person name="Haas B."/>
            <person name="Abouelleil A."/>
            <person name="Allen A.W."/>
            <person name="Alvarado L."/>
            <person name="Arachchi H.M."/>
            <person name="Berlin A.M."/>
            <person name="Chapman S.B."/>
            <person name="Gainer-Dewar J."/>
            <person name="Goldberg J."/>
            <person name="Griggs A."/>
            <person name="Gujja S."/>
            <person name="Hansen M."/>
            <person name="Howarth C."/>
            <person name="Imamovic A."/>
            <person name="Ireland A."/>
            <person name="Larimer J."/>
            <person name="McCowan C."/>
            <person name="Murphy C."/>
            <person name="Pearson M."/>
            <person name="Poon T.W."/>
            <person name="Priest M."/>
            <person name="Roberts A."/>
            <person name="Saif S."/>
            <person name="Shea T."/>
            <person name="Sisk P."/>
            <person name="Sykes S."/>
            <person name="Wortman J."/>
            <person name="Nusbaum C."/>
            <person name="Birren B."/>
        </authorList>
    </citation>
    <scope>NUCLEOTIDE SEQUENCE [LARGE SCALE GENOMIC DNA]</scope>
    <source>
        <strain evidence="1 2">CBS 160.54</strain>
    </source>
</reference>
<dbReference type="HOGENOM" id="CLU_036096_1_0_1"/>
<dbReference type="PANTHER" id="PTHR37540:SF5">
    <property type="entry name" value="TRANSCRIPTION FACTOR DOMAIN-CONTAINING PROTEIN"/>
    <property type="match status" value="1"/>
</dbReference>
<dbReference type="Proteomes" id="UP000030678">
    <property type="component" value="Unassembled WGS sequence"/>
</dbReference>
<dbReference type="PANTHER" id="PTHR37540">
    <property type="entry name" value="TRANSCRIPTION FACTOR (ACR-2), PUTATIVE-RELATED-RELATED"/>
    <property type="match status" value="1"/>
</dbReference>
<dbReference type="RefSeq" id="XP_008725459.1">
    <property type="nucleotide sequence ID" value="XM_008727237.1"/>
</dbReference>
<dbReference type="GeneID" id="19981384"/>
<sequence>MLQDPGSRWGEQVPRALHPFSIFPIDTDSRARQLIHFMHVEGDYLYRPFRNEWWAMAVVDCTAFYLSLANAALFFNQKTMNKGSEYSDFEESSKYLSLCLNQVVHRLNQEPDNVSEGVITTVLGFLCHDCTIGRWDRYAMHMGGLQNILRIRGDFQRLDSTIAMFVSWFDVLGSSIFDTKPLFPLPRSSTASTSHDGTLSIALQRLVLRLSSGSNQDKKIATALESSAQLAAFVNENANNPRFWKDGATAARRITPIMHLLLSLPRSPEFDAPSTVIPEIAPPELVRLALLILLTRLKKAFSLVSDELHTLLERFRLMVSASICFDGTFPELFLWCSVIVATMDRAEQQRIVYISAISTSMGNMGIQSGEDAIACAKQLVWIDSLMGTGARSLESELDCATRSLSMSPEASHFNNPFASLHTA</sequence>
<gene>
    <name evidence="1" type="ORF">G647_02891</name>
</gene>
<dbReference type="VEuPathDB" id="FungiDB:G647_02891"/>
<evidence type="ECO:0000313" key="1">
    <source>
        <dbReference type="EMBL" id="ETI26114.1"/>
    </source>
</evidence>
<evidence type="ECO:0000313" key="2">
    <source>
        <dbReference type="Proteomes" id="UP000030678"/>
    </source>
</evidence>
<proteinExistence type="predicted"/>
<organism evidence="1 2">
    <name type="scientific">Cladophialophora carrionii CBS 160.54</name>
    <dbReference type="NCBI Taxonomy" id="1279043"/>
    <lineage>
        <taxon>Eukaryota</taxon>
        <taxon>Fungi</taxon>
        <taxon>Dikarya</taxon>
        <taxon>Ascomycota</taxon>
        <taxon>Pezizomycotina</taxon>
        <taxon>Eurotiomycetes</taxon>
        <taxon>Chaetothyriomycetidae</taxon>
        <taxon>Chaetothyriales</taxon>
        <taxon>Herpotrichiellaceae</taxon>
        <taxon>Cladophialophora</taxon>
    </lineage>
</organism>
<dbReference type="InterPro" id="IPR021858">
    <property type="entry name" value="Fun_TF"/>
</dbReference>
<dbReference type="AlphaFoldDB" id="V9DGU1"/>
<dbReference type="EMBL" id="KB822703">
    <property type="protein sequence ID" value="ETI26114.1"/>
    <property type="molecule type" value="Genomic_DNA"/>
</dbReference>
<name>V9DGU1_9EURO</name>
<protein>
    <recommendedName>
        <fullName evidence="3">Transcription factor domain-containing protein</fullName>
    </recommendedName>
</protein>